<dbReference type="InterPro" id="IPR036429">
    <property type="entry name" value="SpoA-like_sf"/>
</dbReference>
<dbReference type="GO" id="GO:0006935">
    <property type="term" value="P:chemotaxis"/>
    <property type="evidence" value="ECO:0007669"/>
    <property type="project" value="UniProtKB-KW"/>
</dbReference>
<dbReference type="NCBIfam" id="TIGR02480">
    <property type="entry name" value="fliN"/>
    <property type="match status" value="1"/>
</dbReference>
<evidence type="ECO:0000256" key="1">
    <source>
        <dbReference type="ARBA" id="ARBA00004413"/>
    </source>
</evidence>
<dbReference type="Gene3D" id="2.30.330.10">
    <property type="entry name" value="SpoA-like"/>
    <property type="match status" value="1"/>
</dbReference>
<keyword evidence="5" id="KW-0283">Flagellar rotation</keyword>
<sequence length="257" mass="25815">MTIHSPASAQSPSAARGTGVLGSGLSDGVAVAAVDALLTVLPTPTVLIATAGSGAVVVGRTGGAVHGAVVASFVGATSADLAVVLADPGSLDAAAGAESGLVSREDIIRPALERAAGVLGLGVLGDARIDDATTLFLDPETVVFDLVGDGVTVGWFAIRLRRNGTAAATGERTVVGNLGRINSVEMALTVEIGRTRMTVRDVLALEPGAVVELDRSVGSPADILLNGRLIAHGEIVVVDQDYAVRITKILDVAESLT</sequence>
<dbReference type="GO" id="GO:0005886">
    <property type="term" value="C:plasma membrane"/>
    <property type="evidence" value="ECO:0007669"/>
    <property type="project" value="UniProtKB-SubCell"/>
</dbReference>
<evidence type="ECO:0000256" key="6">
    <source>
        <dbReference type="ARBA" id="ARBA00023136"/>
    </source>
</evidence>
<feature type="domain" description="Flagellar motor switch protein FliN-like C-terminal" evidence="7">
    <location>
        <begin position="180"/>
        <end position="250"/>
    </location>
</feature>
<reference evidence="8 9" key="1">
    <citation type="submission" date="2018-01" db="EMBL/GenBank/DDBJ databases">
        <title>Cryobacterium sp. nov., from glaciers in China.</title>
        <authorList>
            <person name="Liu Q."/>
            <person name="Xin Y.-H."/>
        </authorList>
    </citation>
    <scope>NUCLEOTIDE SEQUENCE [LARGE SCALE GENOMIC DNA]</scope>
    <source>
        <strain evidence="8 9">TMB1-8</strain>
    </source>
</reference>
<comment type="subcellular location">
    <subcellularLocation>
        <location evidence="1">Cell membrane</location>
        <topology evidence="1">Peripheral membrane protein</topology>
        <orientation evidence="1">Cytoplasmic side</orientation>
    </subcellularLocation>
</comment>
<keyword evidence="3" id="KW-1003">Cell membrane</keyword>
<keyword evidence="8" id="KW-0969">Cilium</keyword>
<dbReference type="Proteomes" id="UP000237104">
    <property type="component" value="Unassembled WGS sequence"/>
</dbReference>
<evidence type="ECO:0000259" key="7">
    <source>
        <dbReference type="Pfam" id="PF01052"/>
    </source>
</evidence>
<dbReference type="PANTHER" id="PTHR43484">
    <property type="match status" value="1"/>
</dbReference>
<organism evidence="8 9">
    <name type="scientific">Cryobacterium zongtaii</name>
    <dbReference type="NCBI Taxonomy" id="1259217"/>
    <lineage>
        <taxon>Bacteria</taxon>
        <taxon>Bacillati</taxon>
        <taxon>Actinomycetota</taxon>
        <taxon>Actinomycetes</taxon>
        <taxon>Micrococcales</taxon>
        <taxon>Microbacteriaceae</taxon>
        <taxon>Cryobacterium</taxon>
    </lineage>
</organism>
<accession>A0A2S3Z7E9</accession>
<dbReference type="InterPro" id="IPR051469">
    <property type="entry name" value="FliN/MopA/SpaO"/>
</dbReference>
<proteinExistence type="inferred from homology"/>
<keyword evidence="4" id="KW-0145">Chemotaxis</keyword>
<evidence type="ECO:0000256" key="3">
    <source>
        <dbReference type="ARBA" id="ARBA00022475"/>
    </source>
</evidence>
<gene>
    <name evidence="8" type="primary">fliN</name>
    <name evidence="8" type="ORF">C3B59_12615</name>
</gene>
<evidence type="ECO:0000313" key="9">
    <source>
        <dbReference type="Proteomes" id="UP000237104"/>
    </source>
</evidence>
<dbReference type="Pfam" id="PF01052">
    <property type="entry name" value="FliMN_C"/>
    <property type="match status" value="1"/>
</dbReference>
<evidence type="ECO:0000256" key="2">
    <source>
        <dbReference type="ARBA" id="ARBA00009226"/>
    </source>
</evidence>
<evidence type="ECO:0000256" key="4">
    <source>
        <dbReference type="ARBA" id="ARBA00022500"/>
    </source>
</evidence>
<dbReference type="RefSeq" id="WP_103431680.1">
    <property type="nucleotide sequence ID" value="NZ_PPXF01000058.1"/>
</dbReference>
<protein>
    <submittedName>
        <fullName evidence="8">Flagellar motor switch protein FliN</fullName>
    </submittedName>
</protein>
<dbReference type="OrthoDB" id="9773459at2"/>
<keyword evidence="8" id="KW-0966">Cell projection</keyword>
<evidence type="ECO:0000256" key="5">
    <source>
        <dbReference type="ARBA" id="ARBA00022779"/>
    </source>
</evidence>
<comment type="similarity">
    <text evidence="2">Belongs to the FliN/MopA/SpaO family.</text>
</comment>
<dbReference type="GO" id="GO:0071973">
    <property type="term" value="P:bacterial-type flagellum-dependent cell motility"/>
    <property type="evidence" value="ECO:0007669"/>
    <property type="project" value="InterPro"/>
</dbReference>
<name>A0A2S3Z7E9_9MICO</name>
<dbReference type="EMBL" id="PPXF01000058">
    <property type="protein sequence ID" value="POH61479.1"/>
    <property type="molecule type" value="Genomic_DNA"/>
</dbReference>
<keyword evidence="6" id="KW-0472">Membrane</keyword>
<dbReference type="GO" id="GO:0009425">
    <property type="term" value="C:bacterial-type flagellum basal body"/>
    <property type="evidence" value="ECO:0007669"/>
    <property type="project" value="InterPro"/>
</dbReference>
<dbReference type="InterPro" id="IPR001172">
    <property type="entry name" value="FliN_T3SS_HrcQb"/>
</dbReference>
<dbReference type="AlphaFoldDB" id="A0A2S3Z7E9"/>
<dbReference type="PRINTS" id="PR00956">
    <property type="entry name" value="FLGMOTORFLIN"/>
</dbReference>
<evidence type="ECO:0000313" key="8">
    <source>
        <dbReference type="EMBL" id="POH61479.1"/>
    </source>
</evidence>
<dbReference type="PANTHER" id="PTHR43484:SF1">
    <property type="entry name" value="FLAGELLAR MOTOR SWITCH PROTEIN FLIN"/>
    <property type="match status" value="1"/>
</dbReference>
<dbReference type="GO" id="GO:0003774">
    <property type="term" value="F:cytoskeletal motor activity"/>
    <property type="evidence" value="ECO:0007669"/>
    <property type="project" value="InterPro"/>
</dbReference>
<dbReference type="InterPro" id="IPR001543">
    <property type="entry name" value="FliN-like_C"/>
</dbReference>
<keyword evidence="8" id="KW-0282">Flagellum</keyword>
<dbReference type="InterPro" id="IPR012826">
    <property type="entry name" value="FliN"/>
</dbReference>
<dbReference type="SUPFAM" id="SSF101801">
    <property type="entry name" value="Surface presentation of antigens (SPOA)"/>
    <property type="match status" value="1"/>
</dbReference>
<comment type="caution">
    <text evidence="8">The sequence shown here is derived from an EMBL/GenBank/DDBJ whole genome shotgun (WGS) entry which is preliminary data.</text>
</comment>